<comment type="caution">
    <text evidence="2">The sequence shown here is derived from an EMBL/GenBank/DDBJ whole genome shotgun (WGS) entry which is preliminary data.</text>
</comment>
<accession>A0A3N4WLM3</accession>
<dbReference type="Proteomes" id="UP000281691">
    <property type="component" value="Unassembled WGS sequence"/>
</dbReference>
<protein>
    <submittedName>
        <fullName evidence="2">Uncharacterized protein</fullName>
    </submittedName>
</protein>
<dbReference type="EMBL" id="RKQP01000001">
    <property type="protein sequence ID" value="RPE86034.1"/>
    <property type="molecule type" value="Genomic_DNA"/>
</dbReference>
<evidence type="ECO:0000256" key="1">
    <source>
        <dbReference type="SAM" id="MobiDB-lite"/>
    </source>
</evidence>
<proteinExistence type="predicted"/>
<sequence length="60" mass="6572">MQKTTFVSAINGAKFDVTNPLTTSLLSKNEKKEIIHQVKPQTGNGKRGKASQAENEQEIS</sequence>
<gene>
    <name evidence="2" type="ORF">EDC46_0425</name>
</gene>
<name>A0A3N4WLM3_9PAST</name>
<evidence type="ECO:0000313" key="2">
    <source>
        <dbReference type="EMBL" id="RPE86034.1"/>
    </source>
</evidence>
<organism evidence="2 3">
    <name type="scientific">Vespertiliibacter pulmonis</name>
    <dbReference type="NCBI Taxonomy" id="1443036"/>
    <lineage>
        <taxon>Bacteria</taxon>
        <taxon>Pseudomonadati</taxon>
        <taxon>Pseudomonadota</taxon>
        <taxon>Gammaproteobacteria</taxon>
        <taxon>Pasteurellales</taxon>
        <taxon>Pasteurellaceae</taxon>
        <taxon>Vespertiliibacter</taxon>
    </lineage>
</organism>
<dbReference type="AlphaFoldDB" id="A0A3N4WLM3"/>
<dbReference type="OrthoDB" id="5690827at2"/>
<evidence type="ECO:0000313" key="3">
    <source>
        <dbReference type="Proteomes" id="UP000281691"/>
    </source>
</evidence>
<dbReference type="RefSeq" id="WP_124210596.1">
    <property type="nucleotide sequence ID" value="NZ_CP016615.1"/>
</dbReference>
<keyword evidence="3" id="KW-1185">Reference proteome</keyword>
<reference evidence="2 3" key="1">
    <citation type="submission" date="2018-11" db="EMBL/GenBank/DDBJ databases">
        <title>Genomic Encyclopedia of Type Strains, Phase IV (KMG-IV): sequencing the most valuable type-strain genomes for metagenomic binning, comparative biology and taxonomic classification.</title>
        <authorList>
            <person name="Goeker M."/>
        </authorList>
    </citation>
    <scope>NUCLEOTIDE SEQUENCE [LARGE SCALE GENOMIC DNA]</scope>
    <source>
        <strain evidence="2 3">DSM 27238</strain>
    </source>
</reference>
<feature type="region of interest" description="Disordered" evidence="1">
    <location>
        <begin position="28"/>
        <end position="60"/>
    </location>
</feature>